<organism evidence="1 2">
    <name type="scientific">Cymbomonas tetramitiformis</name>
    <dbReference type="NCBI Taxonomy" id="36881"/>
    <lineage>
        <taxon>Eukaryota</taxon>
        <taxon>Viridiplantae</taxon>
        <taxon>Chlorophyta</taxon>
        <taxon>Pyramimonadophyceae</taxon>
        <taxon>Pyramimonadales</taxon>
        <taxon>Pyramimonadaceae</taxon>
        <taxon>Cymbomonas</taxon>
    </lineage>
</organism>
<proteinExistence type="predicted"/>
<accession>A0AAE0KVQ5</accession>
<keyword evidence="2" id="KW-1185">Reference proteome</keyword>
<dbReference type="EMBL" id="LGRX02016119">
    <property type="protein sequence ID" value="KAK3262533.1"/>
    <property type="molecule type" value="Genomic_DNA"/>
</dbReference>
<dbReference type="Proteomes" id="UP001190700">
    <property type="component" value="Unassembled WGS sequence"/>
</dbReference>
<protein>
    <submittedName>
        <fullName evidence="1">Uncharacterized protein</fullName>
    </submittedName>
</protein>
<dbReference type="AlphaFoldDB" id="A0AAE0KVQ5"/>
<reference evidence="1 2" key="1">
    <citation type="journal article" date="2015" name="Genome Biol. Evol.">
        <title>Comparative Genomics of a Bacterivorous Green Alga Reveals Evolutionary Causalities and Consequences of Phago-Mixotrophic Mode of Nutrition.</title>
        <authorList>
            <person name="Burns J.A."/>
            <person name="Paasch A."/>
            <person name="Narechania A."/>
            <person name="Kim E."/>
        </authorList>
    </citation>
    <scope>NUCLEOTIDE SEQUENCE [LARGE SCALE GENOMIC DNA]</scope>
    <source>
        <strain evidence="1 2">PLY_AMNH</strain>
    </source>
</reference>
<evidence type="ECO:0000313" key="1">
    <source>
        <dbReference type="EMBL" id="KAK3262533.1"/>
    </source>
</evidence>
<name>A0AAE0KVQ5_9CHLO</name>
<evidence type="ECO:0000313" key="2">
    <source>
        <dbReference type="Proteomes" id="UP001190700"/>
    </source>
</evidence>
<comment type="caution">
    <text evidence="1">The sequence shown here is derived from an EMBL/GenBank/DDBJ whole genome shotgun (WGS) entry which is preliminary data.</text>
</comment>
<sequence length="208" mass="22962">MNVQNFKTFCALAGRALGDKHGRERLRKRAAGVEGQHLPGARAAQDFMGGATSSVSSRQWDPGWEASVAEQEVLPHTVLDELQLGGKTTITKDEAAWLDTELNATFCGHPDFAEANGEEMRAVVRRSQIVNLHCKELLEYYGFIEPASKNCRHASNVVVDAGKKDRETARRQGQVQDNAGCNQSAPSDHHIQMVTEEGKDKTAFWWGN</sequence>
<gene>
    <name evidence="1" type="ORF">CYMTET_28612</name>
</gene>